<gene>
    <name evidence="3" type="ORF">EGW08_018753</name>
</gene>
<comment type="caution">
    <text evidence="1">Lacks conserved residue(s) required for the propagation of feature annotation.</text>
</comment>
<feature type="non-terminal residue" evidence="3">
    <location>
        <position position="160"/>
    </location>
</feature>
<dbReference type="PANTHER" id="PTHR15036:SF49">
    <property type="entry name" value="AXOTACTIN"/>
    <property type="match status" value="1"/>
</dbReference>
<protein>
    <recommendedName>
        <fullName evidence="2">Laminin G domain-containing protein</fullName>
    </recommendedName>
</protein>
<dbReference type="EMBL" id="RQTK01000930">
    <property type="protein sequence ID" value="RUS73493.1"/>
    <property type="molecule type" value="Genomic_DNA"/>
</dbReference>
<comment type="caution">
    <text evidence="3">The sequence shown here is derived from an EMBL/GenBank/DDBJ whole genome shotgun (WGS) entry which is preliminary data.</text>
</comment>
<name>A0A3S1B6U8_ELYCH</name>
<dbReference type="InterPro" id="IPR013320">
    <property type="entry name" value="ConA-like_dom_sf"/>
</dbReference>
<dbReference type="SMART" id="SM00282">
    <property type="entry name" value="LamG"/>
    <property type="match status" value="1"/>
</dbReference>
<evidence type="ECO:0000256" key="1">
    <source>
        <dbReference type="PROSITE-ProRule" id="PRU00122"/>
    </source>
</evidence>
<dbReference type="Proteomes" id="UP000271974">
    <property type="component" value="Unassembled WGS sequence"/>
</dbReference>
<evidence type="ECO:0000313" key="3">
    <source>
        <dbReference type="EMBL" id="RUS73493.1"/>
    </source>
</evidence>
<dbReference type="AlphaFoldDB" id="A0A3S1B6U8"/>
<reference evidence="3 4" key="1">
    <citation type="submission" date="2019-01" db="EMBL/GenBank/DDBJ databases">
        <title>A draft genome assembly of the solar-powered sea slug Elysia chlorotica.</title>
        <authorList>
            <person name="Cai H."/>
            <person name="Li Q."/>
            <person name="Fang X."/>
            <person name="Li J."/>
            <person name="Curtis N.E."/>
            <person name="Altenburger A."/>
            <person name="Shibata T."/>
            <person name="Feng M."/>
            <person name="Maeda T."/>
            <person name="Schwartz J.A."/>
            <person name="Shigenobu S."/>
            <person name="Lundholm N."/>
            <person name="Nishiyama T."/>
            <person name="Yang H."/>
            <person name="Hasebe M."/>
            <person name="Li S."/>
            <person name="Pierce S.K."/>
            <person name="Wang J."/>
        </authorList>
    </citation>
    <scope>NUCLEOTIDE SEQUENCE [LARGE SCALE GENOMIC DNA]</scope>
    <source>
        <strain evidence="3">EC2010</strain>
        <tissue evidence="3">Whole organism of an adult</tissue>
    </source>
</reference>
<sequence length="160" mass="17720">MLLVVAAVDEVALSLSFRTTLSDAILVLGEIQGQTAAYISVELKEGRVQLRYSFPGLLVTQKIPTLSRVNDGRYHSLQFTVLNGIHLSMPYETCTASDSSKFDSKGCRYSESFMMPPKVSMLYIGSNATSRLPRDILFPGPYVGCMRDVELNGNWIYPGQ</sequence>
<keyword evidence="4" id="KW-1185">Reference proteome</keyword>
<dbReference type="OrthoDB" id="283575at2759"/>
<evidence type="ECO:0000259" key="2">
    <source>
        <dbReference type="PROSITE" id="PS50025"/>
    </source>
</evidence>
<dbReference type="CDD" id="cd00110">
    <property type="entry name" value="LamG"/>
    <property type="match status" value="1"/>
</dbReference>
<dbReference type="STRING" id="188477.A0A3S1B6U8"/>
<dbReference type="PANTHER" id="PTHR15036">
    <property type="entry name" value="PIKACHURIN-LIKE PROTEIN"/>
    <property type="match status" value="1"/>
</dbReference>
<dbReference type="SUPFAM" id="SSF49899">
    <property type="entry name" value="Concanavalin A-like lectins/glucanases"/>
    <property type="match status" value="1"/>
</dbReference>
<accession>A0A3S1B6U8</accession>
<dbReference type="InterPro" id="IPR001791">
    <property type="entry name" value="Laminin_G"/>
</dbReference>
<dbReference type="GO" id="GO:0016020">
    <property type="term" value="C:membrane"/>
    <property type="evidence" value="ECO:0007669"/>
    <property type="project" value="UniProtKB-SubCell"/>
</dbReference>
<evidence type="ECO:0000313" key="4">
    <source>
        <dbReference type="Proteomes" id="UP000271974"/>
    </source>
</evidence>
<dbReference type="PROSITE" id="PS50025">
    <property type="entry name" value="LAM_G_DOMAIN"/>
    <property type="match status" value="1"/>
</dbReference>
<dbReference type="Gene3D" id="2.60.120.200">
    <property type="match status" value="1"/>
</dbReference>
<dbReference type="InterPro" id="IPR050372">
    <property type="entry name" value="Neurexin-related_CASP"/>
</dbReference>
<proteinExistence type="predicted"/>
<organism evidence="3 4">
    <name type="scientific">Elysia chlorotica</name>
    <name type="common">Eastern emerald elysia</name>
    <name type="synonym">Sea slug</name>
    <dbReference type="NCBI Taxonomy" id="188477"/>
    <lineage>
        <taxon>Eukaryota</taxon>
        <taxon>Metazoa</taxon>
        <taxon>Spiralia</taxon>
        <taxon>Lophotrochozoa</taxon>
        <taxon>Mollusca</taxon>
        <taxon>Gastropoda</taxon>
        <taxon>Heterobranchia</taxon>
        <taxon>Euthyneura</taxon>
        <taxon>Panpulmonata</taxon>
        <taxon>Sacoglossa</taxon>
        <taxon>Placobranchoidea</taxon>
        <taxon>Plakobranchidae</taxon>
        <taxon>Elysia</taxon>
    </lineage>
</organism>
<dbReference type="Pfam" id="PF02210">
    <property type="entry name" value="Laminin_G_2"/>
    <property type="match status" value="1"/>
</dbReference>
<feature type="domain" description="Laminin G" evidence="2">
    <location>
        <begin position="1"/>
        <end position="160"/>
    </location>
</feature>